<dbReference type="Proteomes" id="UP000054921">
    <property type="component" value="Unassembled WGS sequence"/>
</dbReference>
<dbReference type="EMBL" id="LNXW01000013">
    <property type="protein sequence ID" value="KTC80269.1"/>
    <property type="molecule type" value="Genomic_DNA"/>
</dbReference>
<dbReference type="AlphaFoldDB" id="A0A0W0SB42"/>
<name>A0A0W0SB42_9GAMM</name>
<reference evidence="2 4" key="2">
    <citation type="submission" date="2018-12" db="EMBL/GenBank/DDBJ databases">
        <authorList>
            <consortium name="Pathogen Informatics"/>
        </authorList>
    </citation>
    <scope>NUCLEOTIDE SEQUENCE [LARGE SCALE GENOMIC DNA]</scope>
    <source>
        <strain evidence="2 4">NCTC11976</strain>
    </source>
</reference>
<keyword evidence="4" id="KW-1185">Reference proteome</keyword>
<evidence type="ECO:0000313" key="3">
    <source>
        <dbReference type="Proteomes" id="UP000054921"/>
    </source>
</evidence>
<evidence type="ECO:0000313" key="1">
    <source>
        <dbReference type="EMBL" id="KTC80269.1"/>
    </source>
</evidence>
<evidence type="ECO:0000313" key="4">
    <source>
        <dbReference type="Proteomes" id="UP000277577"/>
    </source>
</evidence>
<dbReference type="Proteomes" id="UP000277577">
    <property type="component" value="Chromosome"/>
</dbReference>
<dbReference type="PATRIC" id="fig|28084.5.peg.2481"/>
<proteinExistence type="predicted"/>
<sequence>MRETKNYKFFTEVNTFKIHVQAILNRLRKQNDASDIVSAINLILEGELNKSVSSAEMITLDSLLHHPEQYIKNMEPKAKEAIHSEVEKMLRNFVTEFNEDTICSITAPRA</sequence>
<dbReference type="OrthoDB" id="5651471at2"/>
<dbReference type="EMBL" id="LR134173">
    <property type="protein sequence ID" value="VEB38804.1"/>
    <property type="molecule type" value="Genomic_DNA"/>
</dbReference>
<protein>
    <submittedName>
        <fullName evidence="1">Uncharacterized protein</fullName>
    </submittedName>
</protein>
<dbReference type="RefSeq" id="WP_051544391.1">
    <property type="nucleotide sequence ID" value="NZ_CAAAIT010000001.1"/>
</dbReference>
<reference evidence="1 3" key="1">
    <citation type="submission" date="2015-11" db="EMBL/GenBank/DDBJ databases">
        <title>Genomic analysis of 38 Legionella species identifies large and diverse effector repertoires.</title>
        <authorList>
            <person name="Burstein D."/>
            <person name="Amaro F."/>
            <person name="Zusman T."/>
            <person name="Lifshitz Z."/>
            <person name="Cohen O."/>
            <person name="Gilbert J.A."/>
            <person name="Pupko T."/>
            <person name="Shuman H.A."/>
            <person name="Segal G."/>
        </authorList>
    </citation>
    <scope>NUCLEOTIDE SEQUENCE [LARGE SCALE GENOMIC DNA]</scope>
    <source>
        <strain evidence="1 3">ORW</strain>
    </source>
</reference>
<gene>
    <name evidence="1" type="ORF">Lche_2289</name>
    <name evidence="2" type="ORF">NCTC11976_02924</name>
</gene>
<organism evidence="1 3">
    <name type="scientific">Legionella cherrii</name>
    <dbReference type="NCBI Taxonomy" id="28084"/>
    <lineage>
        <taxon>Bacteria</taxon>
        <taxon>Pseudomonadati</taxon>
        <taxon>Pseudomonadota</taxon>
        <taxon>Gammaproteobacteria</taxon>
        <taxon>Legionellales</taxon>
        <taxon>Legionellaceae</taxon>
        <taxon>Legionella</taxon>
    </lineage>
</organism>
<evidence type="ECO:0000313" key="2">
    <source>
        <dbReference type="EMBL" id="VEB38804.1"/>
    </source>
</evidence>
<accession>A0A0W0SB42</accession>